<accession>A0A1G4JJB9</accession>
<feature type="domain" description="CoA-binding" evidence="1">
    <location>
        <begin position="16"/>
        <end position="155"/>
    </location>
</feature>
<dbReference type="Pfam" id="PF13380">
    <property type="entry name" value="CoA_binding_2"/>
    <property type="match status" value="1"/>
</dbReference>
<evidence type="ECO:0000313" key="2">
    <source>
        <dbReference type="EMBL" id="SCU90549.1"/>
    </source>
</evidence>
<dbReference type="InterPro" id="IPR003781">
    <property type="entry name" value="CoA-bd"/>
</dbReference>
<gene>
    <name evidence="2" type="ORF">LAME_0E09032G</name>
</gene>
<keyword evidence="3" id="KW-1185">Reference proteome</keyword>
<dbReference type="OrthoDB" id="5138418at2759"/>
<dbReference type="PANTHER" id="PTHR33303:SF2">
    <property type="entry name" value="COA-BINDING DOMAIN-CONTAINING PROTEIN"/>
    <property type="match status" value="1"/>
</dbReference>
<reference evidence="3" key="1">
    <citation type="submission" date="2016-03" db="EMBL/GenBank/DDBJ databases">
        <authorList>
            <person name="Devillers Hugo."/>
        </authorList>
    </citation>
    <scope>NUCLEOTIDE SEQUENCE [LARGE SCALE GENOMIC DNA]</scope>
</reference>
<dbReference type="EMBL" id="LT598481">
    <property type="protein sequence ID" value="SCU90549.1"/>
    <property type="molecule type" value="Genomic_DNA"/>
</dbReference>
<sequence>MVKQELGAFFGPRRLYFVCGKVYKDLSYANKVVHWFVQHKLPVMPVTPTGGQVDLTTDSFTQTVTELPKLSVFESIAAGLSQYPAKKAIDGISVCFVTPPPITLSILEQLQTAPFSVQSVWFQPGSWDLKCIECAEQKLHIDKSKVINDCVLVKGDSYFAKSELPLNSS</sequence>
<evidence type="ECO:0000313" key="3">
    <source>
        <dbReference type="Proteomes" id="UP000191144"/>
    </source>
</evidence>
<protein>
    <submittedName>
        <fullName evidence="2">LAME_0E09032g1_1</fullName>
    </submittedName>
</protein>
<evidence type="ECO:0000259" key="1">
    <source>
        <dbReference type="Pfam" id="PF13380"/>
    </source>
</evidence>
<dbReference type="Gene3D" id="3.40.50.720">
    <property type="entry name" value="NAD(P)-binding Rossmann-like Domain"/>
    <property type="match status" value="1"/>
</dbReference>
<proteinExistence type="predicted"/>
<dbReference type="PANTHER" id="PTHR33303">
    <property type="entry name" value="CYTOPLASMIC PROTEIN-RELATED"/>
    <property type="match status" value="1"/>
</dbReference>
<dbReference type="Proteomes" id="UP000191144">
    <property type="component" value="Chromosome E"/>
</dbReference>
<dbReference type="SUPFAM" id="SSF51735">
    <property type="entry name" value="NAD(P)-binding Rossmann-fold domains"/>
    <property type="match status" value="1"/>
</dbReference>
<dbReference type="AlphaFoldDB" id="A0A1G4JJB9"/>
<organism evidence="2 3">
    <name type="scientific">Lachancea meyersii CBS 8951</name>
    <dbReference type="NCBI Taxonomy" id="1266667"/>
    <lineage>
        <taxon>Eukaryota</taxon>
        <taxon>Fungi</taxon>
        <taxon>Dikarya</taxon>
        <taxon>Ascomycota</taxon>
        <taxon>Saccharomycotina</taxon>
        <taxon>Saccharomycetes</taxon>
        <taxon>Saccharomycetales</taxon>
        <taxon>Saccharomycetaceae</taxon>
        <taxon>Lachancea</taxon>
    </lineage>
</organism>
<dbReference type="InterPro" id="IPR036291">
    <property type="entry name" value="NAD(P)-bd_dom_sf"/>
</dbReference>
<name>A0A1G4JJB9_9SACH</name>